<gene>
    <name evidence="4" type="ORF">O9H85_17060</name>
</gene>
<dbReference type="InterPro" id="IPR052354">
    <property type="entry name" value="Cell_Wall_Dynamics_Protein"/>
</dbReference>
<organism evidence="4 5">
    <name type="scientific">Paenibacillus gyeongsangnamensis</name>
    <dbReference type="NCBI Taxonomy" id="3388067"/>
    <lineage>
        <taxon>Bacteria</taxon>
        <taxon>Bacillati</taxon>
        <taxon>Bacillota</taxon>
        <taxon>Bacilli</taxon>
        <taxon>Bacillales</taxon>
        <taxon>Paenibacillaceae</taxon>
        <taxon>Paenibacillus</taxon>
    </lineage>
</organism>
<dbReference type="PANTHER" id="PTHR34408:SF1">
    <property type="entry name" value="GLYCOSYL HYDROLASE FAMILY 19 DOMAIN-CONTAINING PROTEIN HI_1415"/>
    <property type="match status" value="1"/>
</dbReference>
<evidence type="ECO:0000313" key="5">
    <source>
        <dbReference type="Proteomes" id="UP001527882"/>
    </source>
</evidence>
<keyword evidence="2" id="KW-0732">Signal</keyword>
<dbReference type="Proteomes" id="UP001527882">
    <property type="component" value="Unassembled WGS sequence"/>
</dbReference>
<dbReference type="SMART" id="SM00287">
    <property type="entry name" value="SH3b"/>
    <property type="match status" value="1"/>
</dbReference>
<dbReference type="InterPro" id="IPR036028">
    <property type="entry name" value="SH3-like_dom_sf"/>
</dbReference>
<sequence length="128" mass="12886">MKKQLTALLLSSAIALSFTAAFTAEQAHAAANATIVSGVNLRTQPSTSSKTIGILKAGETVELLAKANNYWYQVKDAQGRTGYVSSNSKYIKLLSPGSSSVGSSSNSGTNPGTSGSGNGSGSTTGGSH</sequence>
<reference evidence="4 5" key="1">
    <citation type="submission" date="2022-12" db="EMBL/GenBank/DDBJ databases">
        <title>Draft genome sequence of Paenibacillus sp. dW9.</title>
        <authorList>
            <person name="Choi E.-W."/>
            <person name="Kim D.-U."/>
        </authorList>
    </citation>
    <scope>NUCLEOTIDE SEQUENCE [LARGE SCALE GENOMIC DNA]</scope>
    <source>
        <strain evidence="5">dW9</strain>
    </source>
</reference>
<dbReference type="RefSeq" id="WP_269882619.1">
    <property type="nucleotide sequence ID" value="NZ_JAQAGZ010000010.1"/>
</dbReference>
<name>A0ABT4QB52_9BACL</name>
<dbReference type="Gene3D" id="2.30.30.40">
    <property type="entry name" value="SH3 Domains"/>
    <property type="match status" value="1"/>
</dbReference>
<evidence type="ECO:0000259" key="3">
    <source>
        <dbReference type="PROSITE" id="PS51781"/>
    </source>
</evidence>
<evidence type="ECO:0000256" key="2">
    <source>
        <dbReference type="SAM" id="SignalP"/>
    </source>
</evidence>
<dbReference type="InterPro" id="IPR003646">
    <property type="entry name" value="SH3-like_bac-type"/>
</dbReference>
<dbReference type="SUPFAM" id="SSF50044">
    <property type="entry name" value="SH3-domain"/>
    <property type="match status" value="1"/>
</dbReference>
<comment type="caution">
    <text evidence="4">The sequence shown here is derived from an EMBL/GenBank/DDBJ whole genome shotgun (WGS) entry which is preliminary data.</text>
</comment>
<proteinExistence type="predicted"/>
<keyword evidence="5" id="KW-1185">Reference proteome</keyword>
<feature type="compositionally biased region" description="Low complexity" evidence="1">
    <location>
        <begin position="95"/>
        <end position="113"/>
    </location>
</feature>
<dbReference type="PROSITE" id="PS51781">
    <property type="entry name" value="SH3B"/>
    <property type="match status" value="1"/>
</dbReference>
<evidence type="ECO:0000256" key="1">
    <source>
        <dbReference type="SAM" id="MobiDB-lite"/>
    </source>
</evidence>
<dbReference type="PANTHER" id="PTHR34408">
    <property type="entry name" value="FAMILY PROTEIN, PUTATIVE-RELATED"/>
    <property type="match status" value="1"/>
</dbReference>
<feature type="chain" id="PRO_5046862083" evidence="2">
    <location>
        <begin position="24"/>
        <end position="128"/>
    </location>
</feature>
<feature type="signal peptide" evidence="2">
    <location>
        <begin position="1"/>
        <end position="23"/>
    </location>
</feature>
<dbReference type="Pfam" id="PF08239">
    <property type="entry name" value="SH3_3"/>
    <property type="match status" value="1"/>
</dbReference>
<dbReference type="EMBL" id="JAQAGZ010000010">
    <property type="protein sequence ID" value="MCZ8514104.1"/>
    <property type="molecule type" value="Genomic_DNA"/>
</dbReference>
<evidence type="ECO:0000313" key="4">
    <source>
        <dbReference type="EMBL" id="MCZ8514104.1"/>
    </source>
</evidence>
<feature type="region of interest" description="Disordered" evidence="1">
    <location>
        <begin position="95"/>
        <end position="128"/>
    </location>
</feature>
<feature type="compositionally biased region" description="Gly residues" evidence="1">
    <location>
        <begin position="114"/>
        <end position="128"/>
    </location>
</feature>
<protein>
    <submittedName>
        <fullName evidence="4">SH3 domain-containing protein</fullName>
    </submittedName>
</protein>
<feature type="domain" description="SH3b" evidence="3">
    <location>
        <begin position="30"/>
        <end position="95"/>
    </location>
</feature>
<accession>A0ABT4QB52</accession>